<dbReference type="AlphaFoldDB" id="E7C5S9"/>
<accession>E7C5S9</accession>
<proteinExistence type="predicted"/>
<name>E7C5S9_9GAMM</name>
<protein>
    <submittedName>
        <fullName evidence="1">Uncharacterized protein</fullName>
    </submittedName>
</protein>
<sequence>MADITSLMNGSAAETDEAWANIRALPVSIALINLDLFISMSAKVENHGVAGHSNLPRQDINLKLVVVEPDKLGAGRWVFARTHMPRGMIHPVVVFA</sequence>
<organism evidence="1">
    <name type="scientific">uncultured Oceanospirillales bacterium HF0500_29K23</name>
    <dbReference type="NCBI Taxonomy" id="723622"/>
    <lineage>
        <taxon>Bacteria</taxon>
        <taxon>Pseudomonadati</taxon>
        <taxon>Pseudomonadota</taxon>
        <taxon>Gammaproteobacteria</taxon>
        <taxon>Oceanospirillales</taxon>
        <taxon>environmental samples</taxon>
    </lineage>
</organism>
<evidence type="ECO:0000313" key="1">
    <source>
        <dbReference type="EMBL" id="ADI22803.1"/>
    </source>
</evidence>
<reference evidence="1" key="1">
    <citation type="submission" date="2010-01" db="EMBL/GenBank/DDBJ databases">
        <title>Genome fragments of uncultured bacteria from the North Pacific subtropical Gyre.</title>
        <authorList>
            <person name="Pham V.D."/>
            <person name="Delong E.F."/>
        </authorList>
    </citation>
    <scope>NUCLEOTIDE SEQUENCE</scope>
</reference>
<dbReference type="EMBL" id="GU567997">
    <property type="protein sequence ID" value="ADI22803.1"/>
    <property type="molecule type" value="Genomic_DNA"/>
</dbReference>